<dbReference type="EMBL" id="JALPTH010000007">
    <property type="protein sequence ID" value="MCK8677728.1"/>
    <property type="molecule type" value="Genomic_DNA"/>
</dbReference>
<feature type="signal peptide" evidence="1">
    <location>
        <begin position="1"/>
        <end position="28"/>
    </location>
</feature>
<feature type="chain" id="PRO_5045641305" evidence="1">
    <location>
        <begin position="29"/>
        <end position="77"/>
    </location>
</feature>
<name>A0ABT0I8S4_9ACTN</name>
<gene>
    <name evidence="2" type="ORF">M1O15_10035</name>
</gene>
<dbReference type="Proteomes" id="UP001522868">
    <property type="component" value="Unassembled WGS sequence"/>
</dbReference>
<keyword evidence="1" id="KW-0732">Signal</keyword>
<protein>
    <submittedName>
        <fullName evidence="2">Uncharacterized protein</fullName>
    </submittedName>
</protein>
<proteinExistence type="predicted"/>
<reference evidence="2 3" key="1">
    <citation type="submission" date="2022-04" db="EMBL/GenBank/DDBJ databases">
        <title>Streptomyces sp. nov. LCR6-01 isolated from Lichen of Dirinaria sp.</title>
        <authorList>
            <person name="Kanchanasin P."/>
            <person name="Tanasupawat S."/>
            <person name="Phongsopitanun W."/>
        </authorList>
    </citation>
    <scope>NUCLEOTIDE SEQUENCE [LARGE SCALE GENOMIC DNA]</scope>
    <source>
        <strain evidence="2 3">LCR6-01</strain>
    </source>
</reference>
<organism evidence="2 3">
    <name type="scientific">Streptomyces lichenis</name>
    <dbReference type="NCBI Taxonomy" id="2306967"/>
    <lineage>
        <taxon>Bacteria</taxon>
        <taxon>Bacillati</taxon>
        <taxon>Actinomycetota</taxon>
        <taxon>Actinomycetes</taxon>
        <taxon>Kitasatosporales</taxon>
        <taxon>Streptomycetaceae</taxon>
        <taxon>Streptomyces</taxon>
    </lineage>
</organism>
<comment type="caution">
    <text evidence="2">The sequence shown here is derived from an EMBL/GenBank/DDBJ whole genome shotgun (WGS) entry which is preliminary data.</text>
</comment>
<sequence length="77" mass="7320">MRLRTTTTAALAAAAGVLLGMGAGVAAAAVPEHGTAPATGRVAGAGDAHRGDGVALVRHDALTPSSVVDYVLGTDGG</sequence>
<accession>A0ABT0I8S4</accession>
<evidence type="ECO:0000313" key="2">
    <source>
        <dbReference type="EMBL" id="MCK8677728.1"/>
    </source>
</evidence>
<dbReference type="RefSeq" id="WP_248632959.1">
    <property type="nucleotide sequence ID" value="NZ_JALPTH010000007.1"/>
</dbReference>
<evidence type="ECO:0000256" key="1">
    <source>
        <dbReference type="SAM" id="SignalP"/>
    </source>
</evidence>
<evidence type="ECO:0000313" key="3">
    <source>
        <dbReference type="Proteomes" id="UP001522868"/>
    </source>
</evidence>
<keyword evidence="3" id="KW-1185">Reference proteome</keyword>